<evidence type="ECO:0008006" key="4">
    <source>
        <dbReference type="Google" id="ProtNLM"/>
    </source>
</evidence>
<dbReference type="Proteomes" id="UP000198506">
    <property type="component" value="Unassembled WGS sequence"/>
</dbReference>
<evidence type="ECO:0000313" key="2">
    <source>
        <dbReference type="EMBL" id="SFS01216.1"/>
    </source>
</evidence>
<feature type="transmembrane region" description="Helical" evidence="1">
    <location>
        <begin position="6"/>
        <end position="29"/>
    </location>
</feature>
<sequence length="111" mass="12109">MLEFSVAAGYVSTLLFAVATLPMIVKAIATRDLASYSRSNLLLVNGGNLVHSIYIYSLPPGPIWLLHACYLATSVVMLVWHLRFGAATDRRSASWRSKKERALLASATSTP</sequence>
<name>A0AA94HKQ3_9MICO</name>
<reference evidence="2 3" key="1">
    <citation type="submission" date="2016-10" db="EMBL/GenBank/DDBJ databases">
        <authorList>
            <person name="Varghese N."/>
            <person name="Submissions S."/>
        </authorList>
    </citation>
    <scope>NUCLEOTIDE SEQUENCE [LARGE SCALE GENOMIC DNA]</scope>
    <source>
        <strain evidence="2 3">IAM 15147</strain>
    </source>
</reference>
<organism evidence="2 3">
    <name type="scientific">Agrococcus baldri</name>
    <dbReference type="NCBI Taxonomy" id="153730"/>
    <lineage>
        <taxon>Bacteria</taxon>
        <taxon>Bacillati</taxon>
        <taxon>Actinomycetota</taxon>
        <taxon>Actinomycetes</taxon>
        <taxon>Micrococcales</taxon>
        <taxon>Microbacteriaceae</taxon>
        <taxon>Agrococcus</taxon>
    </lineage>
</organism>
<accession>A0AA94HKQ3</accession>
<keyword evidence="1" id="KW-1133">Transmembrane helix</keyword>
<feature type="transmembrane region" description="Helical" evidence="1">
    <location>
        <begin position="63"/>
        <end position="82"/>
    </location>
</feature>
<protein>
    <recommendedName>
        <fullName evidence="4">PQ loop repeat-containing protein</fullName>
    </recommendedName>
</protein>
<keyword evidence="3" id="KW-1185">Reference proteome</keyword>
<dbReference type="AlphaFoldDB" id="A0AA94HKQ3"/>
<dbReference type="EMBL" id="FOZN01000001">
    <property type="protein sequence ID" value="SFS01216.1"/>
    <property type="molecule type" value="Genomic_DNA"/>
</dbReference>
<keyword evidence="1" id="KW-0472">Membrane</keyword>
<evidence type="ECO:0000256" key="1">
    <source>
        <dbReference type="SAM" id="Phobius"/>
    </source>
</evidence>
<gene>
    <name evidence="2" type="ORF">SAMN04487783_0526</name>
</gene>
<evidence type="ECO:0000313" key="3">
    <source>
        <dbReference type="Proteomes" id="UP000198506"/>
    </source>
</evidence>
<proteinExistence type="predicted"/>
<dbReference type="Gene3D" id="1.20.1280.290">
    <property type="match status" value="1"/>
</dbReference>
<comment type="caution">
    <text evidence="2">The sequence shown here is derived from an EMBL/GenBank/DDBJ whole genome shotgun (WGS) entry which is preliminary data.</text>
</comment>
<feature type="transmembrane region" description="Helical" evidence="1">
    <location>
        <begin position="41"/>
        <end position="57"/>
    </location>
</feature>
<dbReference type="RefSeq" id="WP_177220223.1">
    <property type="nucleotide sequence ID" value="NZ_FOZN01000001.1"/>
</dbReference>
<keyword evidence="1" id="KW-0812">Transmembrane</keyword>